<evidence type="ECO:0000313" key="2">
    <source>
        <dbReference type="Proteomes" id="UP000507470"/>
    </source>
</evidence>
<accession>A0A6J8CC04</accession>
<protein>
    <submittedName>
        <fullName evidence="1">Uncharacterized protein</fullName>
    </submittedName>
</protein>
<dbReference type="AlphaFoldDB" id="A0A6J8CC04"/>
<sequence length="217" mass="24730">MFDSKQDPSLMRQRGFHQFRGQMVMTLAQWLTRKEDATYQDLLSLLRKQSRVPSGYPQSGEEMPVFRSVCRGMGWPTSAWFCIQPAVNITSPVCVLYWRVMATLIHLLPPSKQDIIVTEKYNSHGQGVNLENFNARNRQFYDKPNDSMVSVIDNLVPAGAEGGSCGPQQKVALQQEEKVEEVVPQQPTETFDLQQEDRKIVILQTGAERRMVPTRSL</sequence>
<keyword evidence="2" id="KW-1185">Reference proteome</keyword>
<organism evidence="1 2">
    <name type="scientific">Mytilus coruscus</name>
    <name type="common">Sea mussel</name>
    <dbReference type="NCBI Taxonomy" id="42192"/>
    <lineage>
        <taxon>Eukaryota</taxon>
        <taxon>Metazoa</taxon>
        <taxon>Spiralia</taxon>
        <taxon>Lophotrochozoa</taxon>
        <taxon>Mollusca</taxon>
        <taxon>Bivalvia</taxon>
        <taxon>Autobranchia</taxon>
        <taxon>Pteriomorphia</taxon>
        <taxon>Mytilida</taxon>
        <taxon>Mytiloidea</taxon>
        <taxon>Mytilidae</taxon>
        <taxon>Mytilinae</taxon>
        <taxon>Mytilus</taxon>
    </lineage>
</organism>
<proteinExistence type="predicted"/>
<evidence type="ECO:0000313" key="1">
    <source>
        <dbReference type="EMBL" id="CAC5393111.1"/>
    </source>
</evidence>
<dbReference type="EMBL" id="CACVKT020005120">
    <property type="protein sequence ID" value="CAC5393111.1"/>
    <property type="molecule type" value="Genomic_DNA"/>
</dbReference>
<dbReference type="OrthoDB" id="6115381at2759"/>
<name>A0A6J8CC04_MYTCO</name>
<reference evidence="1 2" key="1">
    <citation type="submission" date="2020-06" db="EMBL/GenBank/DDBJ databases">
        <authorList>
            <person name="Li R."/>
            <person name="Bekaert M."/>
        </authorList>
    </citation>
    <scope>NUCLEOTIDE SEQUENCE [LARGE SCALE GENOMIC DNA]</scope>
    <source>
        <strain evidence="2">wild</strain>
    </source>
</reference>
<dbReference type="Proteomes" id="UP000507470">
    <property type="component" value="Unassembled WGS sequence"/>
</dbReference>
<gene>
    <name evidence="1" type="ORF">MCOR_27999</name>
</gene>